<evidence type="ECO:0000256" key="1">
    <source>
        <dbReference type="SAM" id="SignalP"/>
    </source>
</evidence>
<evidence type="ECO:0000259" key="2">
    <source>
        <dbReference type="Pfam" id="PF13511"/>
    </source>
</evidence>
<keyword evidence="1" id="KW-0732">Signal</keyword>
<gene>
    <name evidence="3" type="ORF">EV678_1596</name>
</gene>
<protein>
    <submittedName>
        <fullName evidence="3">Glutaredoxin</fullName>
    </submittedName>
</protein>
<evidence type="ECO:0000313" key="3">
    <source>
        <dbReference type="EMBL" id="RZT90775.1"/>
    </source>
</evidence>
<sequence length="169" mass="18399">MKLLLSLLVGCLAWGAAQAQTTYRWIDPQTGQTVFSDKPPPAGVKQVSKKQLGAAAEGEESSLPYATRRAVENFPVVLYTSSDCVETCRLGRDLLNARGVPFREKMIATPEDYEELKRVAGSEPVVPILMVGKQTTRGVDSAAWNNLLDLAGYPKTAPYGFKPRGALEK</sequence>
<feature type="domain" description="DUF4124" evidence="2">
    <location>
        <begin position="11"/>
        <end position="51"/>
    </location>
</feature>
<comment type="caution">
    <text evidence="3">The sequence shown here is derived from an EMBL/GenBank/DDBJ whole genome shotgun (WGS) entry which is preliminary data.</text>
</comment>
<dbReference type="Pfam" id="PF13511">
    <property type="entry name" value="DUF4124"/>
    <property type="match status" value="1"/>
</dbReference>
<feature type="chain" id="PRO_5045699149" evidence="1">
    <location>
        <begin position="20"/>
        <end position="169"/>
    </location>
</feature>
<dbReference type="SUPFAM" id="SSF52833">
    <property type="entry name" value="Thioredoxin-like"/>
    <property type="match status" value="1"/>
</dbReference>
<dbReference type="InterPro" id="IPR025392">
    <property type="entry name" value="DUF4124"/>
</dbReference>
<dbReference type="EMBL" id="SHKM01000001">
    <property type="protein sequence ID" value="RZT90775.1"/>
    <property type="molecule type" value="Genomic_DNA"/>
</dbReference>
<feature type="signal peptide" evidence="1">
    <location>
        <begin position="1"/>
        <end position="19"/>
    </location>
</feature>
<dbReference type="PROSITE" id="PS51354">
    <property type="entry name" value="GLUTAREDOXIN_2"/>
    <property type="match status" value="1"/>
</dbReference>
<name>A0ABY0IUM9_9RHOO</name>
<organism evidence="3 4">
    <name type="scientific">Azospira oryzae</name>
    <dbReference type="NCBI Taxonomy" id="146939"/>
    <lineage>
        <taxon>Bacteria</taxon>
        <taxon>Pseudomonadati</taxon>
        <taxon>Pseudomonadota</taxon>
        <taxon>Betaproteobacteria</taxon>
        <taxon>Rhodocyclales</taxon>
        <taxon>Rhodocyclaceae</taxon>
        <taxon>Azospira</taxon>
    </lineage>
</organism>
<dbReference type="InterPro" id="IPR036249">
    <property type="entry name" value="Thioredoxin-like_sf"/>
</dbReference>
<dbReference type="RefSeq" id="WP_130459095.1">
    <property type="nucleotide sequence ID" value="NZ_SHKM01000001.1"/>
</dbReference>
<dbReference type="CDD" id="cd02976">
    <property type="entry name" value="NrdH"/>
    <property type="match status" value="1"/>
</dbReference>
<reference evidence="3 4" key="1">
    <citation type="submission" date="2019-02" db="EMBL/GenBank/DDBJ databases">
        <title>Genomic Encyclopedia of Type Strains, Phase IV (KMG-IV): sequencing the most valuable type-strain genomes for metagenomic binning, comparative biology and taxonomic classification.</title>
        <authorList>
            <person name="Goeker M."/>
        </authorList>
    </citation>
    <scope>NUCLEOTIDE SEQUENCE [LARGE SCALE GENOMIC DNA]</scope>
    <source>
        <strain evidence="3 4">DSM 21223</strain>
    </source>
</reference>
<accession>A0ABY0IUM9</accession>
<keyword evidence="4" id="KW-1185">Reference proteome</keyword>
<evidence type="ECO:0000313" key="4">
    <source>
        <dbReference type="Proteomes" id="UP000292136"/>
    </source>
</evidence>
<proteinExistence type="predicted"/>
<dbReference type="Gene3D" id="3.40.30.10">
    <property type="entry name" value="Glutaredoxin"/>
    <property type="match status" value="1"/>
</dbReference>
<dbReference type="Proteomes" id="UP000292136">
    <property type="component" value="Unassembled WGS sequence"/>
</dbReference>